<accession>A0A385IIH7</accession>
<dbReference type="InterPro" id="IPR056962">
    <property type="entry name" value="Phage_blade"/>
</dbReference>
<keyword evidence="2" id="KW-1185">Reference proteome</keyword>
<dbReference type="Proteomes" id="UP000277855">
    <property type="component" value="Segment"/>
</dbReference>
<dbReference type="Pfam" id="PF24647">
    <property type="entry name" value="Phage_blade"/>
    <property type="match status" value="1"/>
</dbReference>
<gene>
    <name evidence="1" type="ORF">KARL1_80</name>
</gene>
<reference evidence="1 2" key="1">
    <citation type="journal article" date="2018" name="Sci. Rep.">
        <title>Enhanced antibacterial effect of the novel T4-like bacteriophage KARL-1 in combination with antibiotics against multi-drug resistant Acinetobacter baumannii.</title>
        <authorList>
            <person name="Jansen M."/>
            <person name="Wahida A."/>
            <person name="Latz S."/>
            <person name="Kruttgen A."/>
            <person name="Hafner H."/>
            <person name="Buhl E.M."/>
            <person name="Ritter K."/>
            <person name="Horz H.P."/>
        </authorList>
    </citation>
    <scope>NUCLEOTIDE SEQUENCE [LARGE SCALE GENOMIC DNA]</scope>
</reference>
<organism evidence="1 2">
    <name type="scientific">Acinetobacter phage KARL-1</name>
    <dbReference type="NCBI Taxonomy" id="2301662"/>
    <lineage>
        <taxon>Viruses</taxon>
        <taxon>Duplodnaviria</taxon>
        <taxon>Heunggongvirae</taxon>
        <taxon>Uroviricota</taxon>
        <taxon>Caudoviricetes</taxon>
        <taxon>Pantevenvirales</taxon>
        <taxon>Straboviridae</taxon>
        <taxon>Twarogvirinae</taxon>
        <taxon>Lazarusvirus</taxon>
        <taxon>Lazarusvirus karl</taxon>
    </lineage>
</organism>
<protein>
    <submittedName>
        <fullName evidence="1">Uncharacterized protein</fullName>
    </submittedName>
</protein>
<dbReference type="EMBL" id="MH713599">
    <property type="protein sequence ID" value="AXY82699.1"/>
    <property type="molecule type" value="Genomic_DNA"/>
</dbReference>
<proteinExistence type="predicted"/>
<name>A0A385IIH7_9CAUD</name>
<evidence type="ECO:0000313" key="2">
    <source>
        <dbReference type="Proteomes" id="UP000277855"/>
    </source>
</evidence>
<sequence>MYQVLLEIHSKIRIGQEVAISTSTTLINFDSTFRRDKFIDGLITYENVNGIEVNRIAHTL</sequence>
<evidence type="ECO:0000313" key="1">
    <source>
        <dbReference type="EMBL" id="AXY82699.1"/>
    </source>
</evidence>